<reference evidence="1 2" key="1">
    <citation type="journal article" date="2012" name="PLoS ONE">
        <title>Genome sequence and transcriptome analysis of the radioresistant bacterium Deinococcus gobiensis: insights into the extreme environmental adaptations.</title>
        <authorList>
            <person name="Yuan M."/>
            <person name="Chen M."/>
            <person name="Zhang W."/>
            <person name="Lu W."/>
            <person name="Wang J."/>
            <person name="Yang M."/>
            <person name="Zhao P."/>
            <person name="Tang R."/>
            <person name="Li X."/>
            <person name="Hao Y."/>
            <person name="Zhou Z."/>
            <person name="Zhan Y."/>
            <person name="Yu H."/>
            <person name="Teng C."/>
            <person name="Yan Y."/>
            <person name="Ping S."/>
            <person name="Wang Y."/>
            <person name="Lin M."/>
        </authorList>
    </citation>
    <scope>NUCLEOTIDE SEQUENCE [LARGE SCALE GENOMIC DNA]</scope>
    <source>
        <strain evidence="1 2">I-0</strain>
    </source>
</reference>
<organism evidence="1 2">
    <name type="scientific">Deinococcus gobiensis (strain DSM 21396 / JCM 16679 / CGMCC 1.7299 / I-0)</name>
    <dbReference type="NCBI Taxonomy" id="745776"/>
    <lineage>
        <taxon>Bacteria</taxon>
        <taxon>Thermotogati</taxon>
        <taxon>Deinococcota</taxon>
        <taxon>Deinococci</taxon>
        <taxon>Deinococcales</taxon>
        <taxon>Deinococcaceae</taxon>
        <taxon>Deinococcus</taxon>
    </lineage>
</organism>
<keyword evidence="2" id="KW-1185">Reference proteome</keyword>
<dbReference type="Proteomes" id="UP000007575">
    <property type="component" value="Chromosome"/>
</dbReference>
<sequence>MPTLPETATLAGDPAPALALRLPEPHRLYALALLCRLEDAPLHTLDPQSAYLVRQARTEYLPDTLRAYLNLTPGARAELRAGGHDPEALLRRQLELVAQGVEDALRRDPASAARLLTQGHFLGEVFPARETARRGEPGRG</sequence>
<evidence type="ECO:0000313" key="2">
    <source>
        <dbReference type="Proteomes" id="UP000007575"/>
    </source>
</evidence>
<dbReference type="PATRIC" id="fig|745776.4.peg.1023"/>
<dbReference type="STRING" id="745776.DGo_CA0997"/>
<dbReference type="EMBL" id="CP002191">
    <property type="protein sequence ID" value="AFD24924.1"/>
    <property type="molecule type" value="Genomic_DNA"/>
</dbReference>
<dbReference type="HOGENOM" id="CLU_1831872_0_0_0"/>
<dbReference type="KEGG" id="dgo:DGo_CA0997"/>
<gene>
    <name evidence="1" type="ordered locus">DGo_CA0997</name>
</gene>
<evidence type="ECO:0000313" key="1">
    <source>
        <dbReference type="EMBL" id="AFD24924.1"/>
    </source>
</evidence>
<dbReference type="AlphaFoldDB" id="H8GZ76"/>
<proteinExistence type="predicted"/>
<accession>H8GZ76</accession>
<protein>
    <submittedName>
        <fullName evidence="1">Uncharacterized protein</fullName>
    </submittedName>
</protein>
<name>H8GZ76_DEIGI</name>